<dbReference type="Proteomes" id="UP000479000">
    <property type="component" value="Unassembled WGS sequence"/>
</dbReference>
<evidence type="ECO:0000313" key="2">
    <source>
        <dbReference type="EMBL" id="CAB0009281.1"/>
    </source>
</evidence>
<protein>
    <recommendedName>
        <fullName evidence="4">Ataxin 2 SM domain-containing protein</fullName>
    </recommendedName>
</protein>
<feature type="region of interest" description="Disordered" evidence="1">
    <location>
        <begin position="211"/>
        <end position="257"/>
    </location>
</feature>
<evidence type="ECO:0000313" key="3">
    <source>
        <dbReference type="Proteomes" id="UP000479000"/>
    </source>
</evidence>
<organism evidence="2 3">
    <name type="scientific">Nesidiocoris tenuis</name>
    <dbReference type="NCBI Taxonomy" id="355587"/>
    <lineage>
        <taxon>Eukaryota</taxon>
        <taxon>Metazoa</taxon>
        <taxon>Ecdysozoa</taxon>
        <taxon>Arthropoda</taxon>
        <taxon>Hexapoda</taxon>
        <taxon>Insecta</taxon>
        <taxon>Pterygota</taxon>
        <taxon>Neoptera</taxon>
        <taxon>Paraneoptera</taxon>
        <taxon>Hemiptera</taxon>
        <taxon>Heteroptera</taxon>
        <taxon>Panheteroptera</taxon>
        <taxon>Cimicomorpha</taxon>
        <taxon>Miridae</taxon>
        <taxon>Dicyphina</taxon>
        <taxon>Nesidiocoris</taxon>
    </lineage>
</organism>
<sequence length="367" mass="41497">MKVIKNRLNGEFNGIKRSAPLKRWIFKYLPIEEDDYFLPGGVQVQNTATQKNPALKLCFSISPSINKQGRPSSIYQDKKGMPQKKSENGVENEFDTETEEPILSEDIFKRSDFAKTLSSLVGQKVKVKTRKGAILDGYLAEFSPETGIVLARQKIEGNDADVNLKPGDIASVSCVNINVEEAALNLSRQRFESYARFGNCKSENGDDFWSEDKWNGELLDQPPEHQKDEEAEDEDVQPTGTGGLYSGNTPSEERTSTLNPYAEPFIPCGVIDDAVNVAPSYVAAPNKLTDESEENVDDFIAPRMRNRYLNEDADDGLLTSLAMDAAMSEGKMYHPEKNQYPLYHMSPQDCQQYYPQLQYIQYFRRFY</sequence>
<name>A0A6H5GXF9_9HEMI</name>
<accession>A0A6H5GXF9</accession>
<evidence type="ECO:0008006" key="4">
    <source>
        <dbReference type="Google" id="ProtNLM"/>
    </source>
</evidence>
<keyword evidence="3" id="KW-1185">Reference proteome</keyword>
<feature type="region of interest" description="Disordered" evidence="1">
    <location>
        <begin position="68"/>
        <end position="96"/>
    </location>
</feature>
<feature type="compositionally biased region" description="Basic and acidic residues" evidence="1">
    <location>
        <begin position="76"/>
        <end position="88"/>
    </location>
</feature>
<dbReference type="AlphaFoldDB" id="A0A6H5GXF9"/>
<dbReference type="EMBL" id="CADCXU010021646">
    <property type="protein sequence ID" value="CAB0009281.1"/>
    <property type="molecule type" value="Genomic_DNA"/>
</dbReference>
<evidence type="ECO:0000256" key="1">
    <source>
        <dbReference type="SAM" id="MobiDB-lite"/>
    </source>
</evidence>
<gene>
    <name evidence="2" type="ORF">NTEN_LOCUS14441</name>
</gene>
<proteinExistence type="predicted"/>
<reference evidence="2 3" key="1">
    <citation type="submission" date="2020-02" db="EMBL/GenBank/DDBJ databases">
        <authorList>
            <person name="Ferguson B K."/>
        </authorList>
    </citation>
    <scope>NUCLEOTIDE SEQUENCE [LARGE SCALE GENOMIC DNA]</scope>
</reference>
<dbReference type="OrthoDB" id="2275718at2759"/>